<gene>
    <name evidence="1" type="ORF">Tco_0706191</name>
</gene>
<evidence type="ECO:0000313" key="2">
    <source>
        <dbReference type="Proteomes" id="UP001151760"/>
    </source>
</evidence>
<sequence length="365" mass="42037">MSDSYDVKISVRSSVKLLREIKGLLSMKPNRERLFKDTVFGPWLDIQSYENDSHMMHYVFQHQGSVSNLRPDCPPIIFHIGDHWIVNVVSRHTEHHLAQLKKNPNFNATYNLYGFAWAFKLPNSKKWWSKKANVIPRGLAWSKVTMFEKSDYEELFGPEVLLIKRCKDDEFDELTKRFSKLETSETFVKFKKLLTNDLCKENESSDSNPKMSDGGVSIEEKPKISSHHTDSSNHIGGVSSEANEMFYMIGYSNSQPLLTSNHKALGTIENLSIDSVVVVPPKVDDPMLHTIKPRYDFDEADVDSYDDDYMSLFNDEEQPAKSSLMIWMLQTRTDIVDVKDRIIVQQAHADNGKTNCYSRNCWGYS</sequence>
<protein>
    <submittedName>
        <fullName evidence="1">Uncharacterized protein</fullName>
    </submittedName>
</protein>
<accession>A0ABQ4Y6T8</accession>
<name>A0ABQ4Y6T8_9ASTR</name>
<dbReference type="Proteomes" id="UP001151760">
    <property type="component" value="Unassembled WGS sequence"/>
</dbReference>
<evidence type="ECO:0000313" key="1">
    <source>
        <dbReference type="EMBL" id="GJS73350.1"/>
    </source>
</evidence>
<keyword evidence="2" id="KW-1185">Reference proteome</keyword>
<reference evidence="1" key="1">
    <citation type="journal article" date="2022" name="Int. J. Mol. Sci.">
        <title>Draft Genome of Tanacetum Coccineum: Genomic Comparison of Closely Related Tanacetum-Family Plants.</title>
        <authorList>
            <person name="Yamashiro T."/>
            <person name="Shiraishi A."/>
            <person name="Nakayama K."/>
            <person name="Satake H."/>
        </authorList>
    </citation>
    <scope>NUCLEOTIDE SEQUENCE</scope>
</reference>
<dbReference type="EMBL" id="BQNB010010148">
    <property type="protein sequence ID" value="GJS73350.1"/>
    <property type="molecule type" value="Genomic_DNA"/>
</dbReference>
<reference evidence="1" key="2">
    <citation type="submission" date="2022-01" db="EMBL/GenBank/DDBJ databases">
        <authorList>
            <person name="Yamashiro T."/>
            <person name="Shiraishi A."/>
            <person name="Satake H."/>
            <person name="Nakayama K."/>
        </authorList>
    </citation>
    <scope>NUCLEOTIDE SEQUENCE</scope>
</reference>
<proteinExistence type="predicted"/>
<comment type="caution">
    <text evidence="1">The sequence shown here is derived from an EMBL/GenBank/DDBJ whole genome shotgun (WGS) entry which is preliminary data.</text>
</comment>
<organism evidence="1 2">
    <name type="scientific">Tanacetum coccineum</name>
    <dbReference type="NCBI Taxonomy" id="301880"/>
    <lineage>
        <taxon>Eukaryota</taxon>
        <taxon>Viridiplantae</taxon>
        <taxon>Streptophyta</taxon>
        <taxon>Embryophyta</taxon>
        <taxon>Tracheophyta</taxon>
        <taxon>Spermatophyta</taxon>
        <taxon>Magnoliopsida</taxon>
        <taxon>eudicotyledons</taxon>
        <taxon>Gunneridae</taxon>
        <taxon>Pentapetalae</taxon>
        <taxon>asterids</taxon>
        <taxon>campanulids</taxon>
        <taxon>Asterales</taxon>
        <taxon>Asteraceae</taxon>
        <taxon>Asteroideae</taxon>
        <taxon>Anthemideae</taxon>
        <taxon>Anthemidinae</taxon>
        <taxon>Tanacetum</taxon>
    </lineage>
</organism>